<dbReference type="GO" id="GO:0050136">
    <property type="term" value="F:NADH dehydrogenase (quinone) (non-electrogenic) activity"/>
    <property type="evidence" value="ECO:0007669"/>
    <property type="project" value="UniProtKB-UniRule"/>
</dbReference>
<feature type="transmembrane region" description="Helical" evidence="5">
    <location>
        <begin position="77"/>
        <end position="97"/>
    </location>
</feature>
<comment type="similarity">
    <text evidence="5">Belongs to the complex I subunit 2 family.</text>
</comment>
<evidence type="ECO:0000256" key="5">
    <source>
        <dbReference type="HAMAP-Rule" id="MF_00445"/>
    </source>
</evidence>
<dbReference type="InterPro" id="IPR010096">
    <property type="entry name" value="NADH-Q_OxRdtase_suN/2"/>
</dbReference>
<keyword evidence="9" id="KW-1185">Reference proteome</keyword>
<feature type="transmembrane region" description="Helical" evidence="5">
    <location>
        <begin position="301"/>
        <end position="322"/>
    </location>
</feature>
<feature type="domain" description="NADH:quinone oxidoreductase/Mrp antiporter transmembrane" evidence="7">
    <location>
        <begin position="125"/>
        <end position="421"/>
    </location>
</feature>
<proteinExistence type="inferred from homology"/>
<dbReference type="RefSeq" id="WP_257822953.1">
    <property type="nucleotide sequence ID" value="NZ_JABXYM010000002.1"/>
</dbReference>
<comment type="subcellular location">
    <subcellularLocation>
        <location evidence="1 5">Cell membrane</location>
        <topology evidence="1 5">Multi-pass membrane protein</topology>
    </subcellularLocation>
    <subcellularLocation>
        <location evidence="6">Membrane</location>
        <topology evidence="6">Multi-pass membrane protein</topology>
    </subcellularLocation>
</comment>
<dbReference type="GO" id="GO:0008137">
    <property type="term" value="F:NADH dehydrogenase (ubiquinone) activity"/>
    <property type="evidence" value="ECO:0007669"/>
    <property type="project" value="InterPro"/>
</dbReference>
<keyword evidence="3 5" id="KW-1133">Transmembrane helix</keyword>
<evidence type="ECO:0000259" key="7">
    <source>
        <dbReference type="Pfam" id="PF00361"/>
    </source>
</evidence>
<organism evidence="8 9">
    <name type="scientific">Salipaludibacillus agaradhaerens</name>
    <name type="common">Bacillus agaradhaerens</name>
    <dbReference type="NCBI Taxonomy" id="76935"/>
    <lineage>
        <taxon>Bacteria</taxon>
        <taxon>Bacillati</taxon>
        <taxon>Bacillota</taxon>
        <taxon>Bacilli</taxon>
        <taxon>Bacillales</taxon>
        <taxon>Bacillaceae</taxon>
    </lineage>
</organism>
<keyword evidence="5" id="KW-0874">Quinone</keyword>
<evidence type="ECO:0000256" key="2">
    <source>
        <dbReference type="ARBA" id="ARBA00022692"/>
    </source>
</evidence>
<dbReference type="Proteomes" id="UP001057753">
    <property type="component" value="Unassembled WGS sequence"/>
</dbReference>
<evidence type="ECO:0000256" key="3">
    <source>
        <dbReference type="ARBA" id="ARBA00022989"/>
    </source>
</evidence>
<comment type="subunit">
    <text evidence="5">NDH-1 is composed of 14 different subunits. Subunits NuoA, H, J, K, L, M, N constitute the membrane sector of the complex.</text>
</comment>
<keyword evidence="5" id="KW-0813">Transport</keyword>
<protein>
    <recommendedName>
        <fullName evidence="5">NADH-quinone oxidoreductase subunit N</fullName>
        <ecNumber evidence="5">7.1.1.-</ecNumber>
    </recommendedName>
    <alternativeName>
        <fullName evidence="5">NADH dehydrogenase I subunit N</fullName>
    </alternativeName>
    <alternativeName>
        <fullName evidence="5">NDH-1 subunit N</fullName>
    </alternativeName>
</protein>
<dbReference type="GO" id="GO:0005886">
    <property type="term" value="C:plasma membrane"/>
    <property type="evidence" value="ECO:0007669"/>
    <property type="project" value="UniProtKB-SubCell"/>
</dbReference>
<dbReference type="EMBL" id="JABXYM010000002">
    <property type="protein sequence ID" value="MCR6098538.1"/>
    <property type="molecule type" value="Genomic_DNA"/>
</dbReference>
<feature type="transmembrane region" description="Helical" evidence="5">
    <location>
        <begin position="328"/>
        <end position="350"/>
    </location>
</feature>
<dbReference type="EC" id="7.1.1.-" evidence="5"/>
<keyword evidence="5" id="KW-1278">Translocase</keyword>
<feature type="transmembrane region" description="Helical" evidence="5">
    <location>
        <begin position="6"/>
        <end position="27"/>
    </location>
</feature>
<comment type="caution">
    <text evidence="8">The sequence shown here is derived from an EMBL/GenBank/DDBJ whole genome shotgun (WGS) entry which is preliminary data.</text>
</comment>
<feature type="transmembrane region" description="Helical" evidence="5">
    <location>
        <begin position="371"/>
        <end position="392"/>
    </location>
</feature>
<comment type="function">
    <text evidence="5">NDH-1 shuttles electrons from NADH, via FMN and iron-sulfur (Fe-S) centers, to quinones in the respiratory chain. The immediate electron acceptor for the enzyme in this species is believed to be a menaquinone. Couples the redox reaction to proton translocation (for every two electrons transferred, four hydrogen ions are translocated across the cytoplasmic membrane), and thus conserves the redox energy in a proton gradient.</text>
</comment>
<feature type="transmembrane region" description="Helical" evidence="5">
    <location>
        <begin position="160"/>
        <end position="183"/>
    </location>
</feature>
<keyword evidence="5" id="KW-0520">NAD</keyword>
<dbReference type="HAMAP" id="MF_00445">
    <property type="entry name" value="NDH1_NuoN_1"/>
    <property type="match status" value="1"/>
</dbReference>
<feature type="transmembrane region" description="Helical" evidence="5">
    <location>
        <begin position="242"/>
        <end position="261"/>
    </location>
</feature>
<comment type="catalytic activity">
    <reaction evidence="5">
        <text>a quinone + NADH + 5 H(+)(in) = a quinol + NAD(+) + 4 H(+)(out)</text>
        <dbReference type="Rhea" id="RHEA:57888"/>
        <dbReference type="ChEBI" id="CHEBI:15378"/>
        <dbReference type="ChEBI" id="CHEBI:24646"/>
        <dbReference type="ChEBI" id="CHEBI:57540"/>
        <dbReference type="ChEBI" id="CHEBI:57945"/>
        <dbReference type="ChEBI" id="CHEBI:132124"/>
    </reaction>
</comment>
<feature type="transmembrane region" description="Helical" evidence="5">
    <location>
        <begin position="39"/>
        <end position="57"/>
    </location>
</feature>
<evidence type="ECO:0000256" key="6">
    <source>
        <dbReference type="RuleBase" id="RU000320"/>
    </source>
</evidence>
<evidence type="ECO:0000313" key="9">
    <source>
        <dbReference type="Proteomes" id="UP001057753"/>
    </source>
</evidence>
<feature type="transmembrane region" description="Helical" evidence="5">
    <location>
        <begin position="203"/>
        <end position="230"/>
    </location>
</feature>
<gene>
    <name evidence="5" type="primary">nuoN</name>
    <name evidence="8" type="ORF">HXA33_18695</name>
</gene>
<dbReference type="Pfam" id="PF00361">
    <property type="entry name" value="Proton_antipo_M"/>
    <property type="match status" value="1"/>
</dbReference>
<keyword evidence="2 5" id="KW-0812">Transmembrane</keyword>
<keyword evidence="4 5" id="KW-0472">Membrane</keyword>
<dbReference type="AlphaFoldDB" id="A0A9Q4G144"/>
<feature type="transmembrane region" description="Helical" evidence="5">
    <location>
        <begin position="448"/>
        <end position="471"/>
    </location>
</feature>
<accession>A0A9Q4G144</accession>
<dbReference type="GO" id="GO:0048038">
    <property type="term" value="F:quinone binding"/>
    <property type="evidence" value="ECO:0007669"/>
    <property type="project" value="UniProtKB-KW"/>
</dbReference>
<sequence>MTVFDANWALLTPEIVLGALAILIFTIDFMTGIHGKKPFIGRLSVLSLIITGALVVMTNRTSGSIADVFIIDPYALIFKLIILSGVVAVILISMSYLEKHKEVYQGEYYSLMLFSALGGMLMVSSADLITLFIGLEIVSISSYCLAGFKKHHRHSTEAAIKYVILGGTASAFILYGMSFLYGLTGSTSLVEIGASMPQLFQDYTFMIYLSLFFMLGGFGFKIAMVPFHMWAPDVYEGAPTPVTAFLSVVSKLAGFGLVLRVLVTGFEGIYQEWAFIIATMAALTMITGNLIALSQRNVKRLMAYSGIAQAGYILVPIATIITNVGVNVLMFYSVAYLFMTIGAFAIILLVTEDTGSHDLNSFAGLFSRSPYMAVAMTVFLLSLAGMPLTAGFVGKANIFILAVSGDMLWLAAVMIVTSVISFVYYFGIIKQMFMVEPRANDKTLSPSLGTKVVVTVAFTFTLVLGFLPGWLMDIFTTFNWMRLL</sequence>
<dbReference type="NCBIfam" id="TIGR01770">
    <property type="entry name" value="NDH_I_N"/>
    <property type="match status" value="1"/>
</dbReference>
<reference evidence="8" key="1">
    <citation type="submission" date="2020-06" db="EMBL/GenBank/DDBJ databases">
        <title>Insight into the genomes of haloalkaliphilic bacilli from Kenyan soda lakes.</title>
        <authorList>
            <person name="Mwirichia R."/>
            <person name="Villamizar G.C."/>
            <person name="Poehlein A."/>
            <person name="Mugweru J."/>
            <person name="Kipnyargis A."/>
            <person name="Kiplimo D."/>
            <person name="Orwa P."/>
            <person name="Daniel R."/>
        </authorList>
    </citation>
    <scope>NUCLEOTIDE SEQUENCE</scope>
    <source>
        <strain evidence="8">B1096_S55</strain>
    </source>
</reference>
<dbReference type="PANTHER" id="PTHR22773">
    <property type="entry name" value="NADH DEHYDROGENASE"/>
    <property type="match status" value="1"/>
</dbReference>
<evidence type="ECO:0000256" key="4">
    <source>
        <dbReference type="ARBA" id="ARBA00023136"/>
    </source>
</evidence>
<dbReference type="GO" id="GO:0042773">
    <property type="term" value="P:ATP synthesis coupled electron transport"/>
    <property type="evidence" value="ECO:0007669"/>
    <property type="project" value="InterPro"/>
</dbReference>
<name>A0A9Q4G144_SALAG</name>
<dbReference type="InterPro" id="IPR001750">
    <property type="entry name" value="ND/Mrp_TM"/>
</dbReference>
<feature type="transmembrane region" description="Helical" evidence="5">
    <location>
        <begin position="398"/>
        <end position="427"/>
    </location>
</feature>
<evidence type="ECO:0000256" key="1">
    <source>
        <dbReference type="ARBA" id="ARBA00004651"/>
    </source>
</evidence>
<feature type="transmembrane region" description="Helical" evidence="5">
    <location>
        <begin position="273"/>
        <end position="294"/>
    </location>
</feature>
<keyword evidence="5" id="KW-1003">Cell membrane</keyword>
<evidence type="ECO:0000313" key="8">
    <source>
        <dbReference type="EMBL" id="MCR6098538.1"/>
    </source>
</evidence>